<dbReference type="AlphaFoldDB" id="A0A916RJ90"/>
<dbReference type="FunFam" id="3.90.76.10:FF:000001">
    <property type="entry name" value="Oligopeptide ABC transporter substrate-binding protein"/>
    <property type="match status" value="1"/>
</dbReference>
<dbReference type="OrthoDB" id="9803988at2"/>
<dbReference type="Proteomes" id="UP000596977">
    <property type="component" value="Unassembled WGS sequence"/>
</dbReference>
<keyword evidence="4 5" id="KW-0732">Signal</keyword>
<organism evidence="7 8">
    <name type="scientific">Pelagibacterium lentulum</name>
    <dbReference type="NCBI Taxonomy" id="2029865"/>
    <lineage>
        <taxon>Bacteria</taxon>
        <taxon>Pseudomonadati</taxon>
        <taxon>Pseudomonadota</taxon>
        <taxon>Alphaproteobacteria</taxon>
        <taxon>Hyphomicrobiales</taxon>
        <taxon>Devosiaceae</taxon>
        <taxon>Pelagibacterium</taxon>
    </lineage>
</organism>
<evidence type="ECO:0000256" key="5">
    <source>
        <dbReference type="SAM" id="SignalP"/>
    </source>
</evidence>
<dbReference type="GO" id="GO:1904680">
    <property type="term" value="F:peptide transmembrane transporter activity"/>
    <property type="evidence" value="ECO:0007669"/>
    <property type="project" value="TreeGrafter"/>
</dbReference>
<proteinExistence type="inferred from homology"/>
<evidence type="ECO:0000259" key="6">
    <source>
        <dbReference type="Pfam" id="PF00496"/>
    </source>
</evidence>
<sequence>MQLKHVAKGGLLAGLMALAMTGSAFAVTLHMHNGGEPASLDPHKVSGTWENRIVGDYLEGLTTEAANGDAIAGAAESWDISEDGLVYTFHLRQDAVWSDGTPVTAHDFVTAFQRLMNPETAASYAYLQYTIKNAEAINSGEIEDLNELGAVALDDYTLEVTLENPAPFLLQALTHYTAYPVPSHLLEEHGDAWADTANIVANGPYVPVEWLPGSHLRSVKNDSYHDADNVQIEEVIYYSLDDLSAALNRYRAGEFDILTDFPADQITLLDSQHPGEAHVAPFLGLHYYVFNLNNPDLADVNVRKALSMAINREIIGPDIFGTGELAAYSWVPPGTANYIDGAFTYDWAETPYGERVAEAQALMAEAGFGPDNPLSVEIRYNTSDNHQRLAVAIAAMWEQLGVQTELFNSEVVVHYDALQANDFHSIGRAGWVMDYNDPINMLELLRTGIDYNYGRYDNDEYNALIAASATETDIDARAAILAEAEALAMEDYAALPLAFYVSRNVVSPRISGFEDNASDIHRTRWLTKSED</sequence>
<evidence type="ECO:0000256" key="4">
    <source>
        <dbReference type="ARBA" id="ARBA00022729"/>
    </source>
</evidence>
<comment type="caution">
    <text evidence="7">The sequence shown here is derived from an EMBL/GenBank/DDBJ whole genome shotgun (WGS) entry which is preliminary data.</text>
</comment>
<dbReference type="Gene3D" id="3.10.105.10">
    <property type="entry name" value="Dipeptide-binding Protein, Domain 3"/>
    <property type="match status" value="1"/>
</dbReference>
<dbReference type="GO" id="GO:0030288">
    <property type="term" value="C:outer membrane-bounded periplasmic space"/>
    <property type="evidence" value="ECO:0007669"/>
    <property type="project" value="TreeGrafter"/>
</dbReference>
<keyword evidence="3" id="KW-0813">Transport</keyword>
<feature type="domain" description="Solute-binding protein family 5" evidence="6">
    <location>
        <begin position="73"/>
        <end position="448"/>
    </location>
</feature>
<evidence type="ECO:0000313" key="8">
    <source>
        <dbReference type="Proteomes" id="UP000596977"/>
    </source>
</evidence>
<dbReference type="InterPro" id="IPR000914">
    <property type="entry name" value="SBP_5_dom"/>
</dbReference>
<name>A0A916RJ90_9HYPH</name>
<dbReference type="CDD" id="cd08504">
    <property type="entry name" value="PBP2_OppA"/>
    <property type="match status" value="1"/>
</dbReference>
<dbReference type="SUPFAM" id="SSF53850">
    <property type="entry name" value="Periplasmic binding protein-like II"/>
    <property type="match status" value="1"/>
</dbReference>
<gene>
    <name evidence="7" type="ORF">GCM10011499_30890</name>
</gene>
<dbReference type="GO" id="GO:0043190">
    <property type="term" value="C:ATP-binding cassette (ABC) transporter complex"/>
    <property type="evidence" value="ECO:0007669"/>
    <property type="project" value="InterPro"/>
</dbReference>
<accession>A0A916RJ90</accession>
<dbReference type="Gene3D" id="3.40.190.10">
    <property type="entry name" value="Periplasmic binding protein-like II"/>
    <property type="match status" value="1"/>
</dbReference>
<evidence type="ECO:0000256" key="1">
    <source>
        <dbReference type="ARBA" id="ARBA00004418"/>
    </source>
</evidence>
<dbReference type="InterPro" id="IPR030678">
    <property type="entry name" value="Peptide/Ni-bd"/>
</dbReference>
<comment type="subcellular location">
    <subcellularLocation>
        <location evidence="1">Periplasm</location>
    </subcellularLocation>
</comment>
<dbReference type="PIRSF" id="PIRSF002741">
    <property type="entry name" value="MppA"/>
    <property type="match status" value="1"/>
</dbReference>
<feature type="chain" id="PRO_5037663491" evidence="5">
    <location>
        <begin position="27"/>
        <end position="531"/>
    </location>
</feature>
<evidence type="ECO:0000256" key="2">
    <source>
        <dbReference type="ARBA" id="ARBA00005695"/>
    </source>
</evidence>
<dbReference type="EMBL" id="BMKB01000005">
    <property type="protein sequence ID" value="GGA58566.1"/>
    <property type="molecule type" value="Genomic_DNA"/>
</dbReference>
<dbReference type="PANTHER" id="PTHR30290:SF10">
    <property type="entry name" value="PERIPLASMIC OLIGOPEPTIDE-BINDING PROTEIN-RELATED"/>
    <property type="match status" value="1"/>
</dbReference>
<dbReference type="Pfam" id="PF00496">
    <property type="entry name" value="SBP_bac_5"/>
    <property type="match status" value="1"/>
</dbReference>
<comment type="similarity">
    <text evidence="2">Belongs to the bacterial solute-binding protein 5 family.</text>
</comment>
<evidence type="ECO:0000313" key="7">
    <source>
        <dbReference type="EMBL" id="GGA58566.1"/>
    </source>
</evidence>
<protein>
    <submittedName>
        <fullName evidence="7">Peptide ABC transporter substrate-binding protein</fullName>
    </submittedName>
</protein>
<dbReference type="InterPro" id="IPR039424">
    <property type="entry name" value="SBP_5"/>
</dbReference>
<keyword evidence="8" id="KW-1185">Reference proteome</keyword>
<dbReference type="GO" id="GO:0015833">
    <property type="term" value="P:peptide transport"/>
    <property type="evidence" value="ECO:0007669"/>
    <property type="project" value="TreeGrafter"/>
</dbReference>
<evidence type="ECO:0000256" key="3">
    <source>
        <dbReference type="ARBA" id="ARBA00022448"/>
    </source>
</evidence>
<dbReference type="Gene3D" id="3.90.76.10">
    <property type="entry name" value="Dipeptide-binding Protein, Domain 1"/>
    <property type="match status" value="1"/>
</dbReference>
<feature type="signal peptide" evidence="5">
    <location>
        <begin position="1"/>
        <end position="26"/>
    </location>
</feature>
<dbReference type="PANTHER" id="PTHR30290">
    <property type="entry name" value="PERIPLASMIC BINDING COMPONENT OF ABC TRANSPORTER"/>
    <property type="match status" value="1"/>
</dbReference>
<reference evidence="7 8" key="1">
    <citation type="journal article" date="2014" name="Int. J. Syst. Evol. Microbiol.">
        <title>Complete genome sequence of Corynebacterium casei LMG S-19264T (=DSM 44701T), isolated from a smear-ripened cheese.</title>
        <authorList>
            <consortium name="US DOE Joint Genome Institute (JGI-PGF)"/>
            <person name="Walter F."/>
            <person name="Albersmeier A."/>
            <person name="Kalinowski J."/>
            <person name="Ruckert C."/>
        </authorList>
    </citation>
    <scope>NUCLEOTIDE SEQUENCE [LARGE SCALE GENOMIC DNA]</scope>
    <source>
        <strain evidence="7 8">CGMCC 1.15896</strain>
    </source>
</reference>